<name>A0A7S1BZ46_9STRA</name>
<proteinExistence type="predicted"/>
<feature type="chain" id="PRO_5031068119" description="RRM domain-containing protein" evidence="1">
    <location>
        <begin position="18"/>
        <end position="255"/>
    </location>
</feature>
<evidence type="ECO:0000313" key="3">
    <source>
        <dbReference type="EMBL" id="CAD8900629.1"/>
    </source>
</evidence>
<dbReference type="InterPro" id="IPR012677">
    <property type="entry name" value="Nucleotide-bd_a/b_plait_sf"/>
</dbReference>
<reference evidence="3" key="1">
    <citation type="submission" date="2021-01" db="EMBL/GenBank/DDBJ databases">
        <authorList>
            <person name="Corre E."/>
            <person name="Pelletier E."/>
            <person name="Niang G."/>
            <person name="Scheremetjew M."/>
            <person name="Finn R."/>
            <person name="Kale V."/>
            <person name="Holt S."/>
            <person name="Cochrane G."/>
            <person name="Meng A."/>
            <person name="Brown T."/>
            <person name="Cohen L."/>
        </authorList>
    </citation>
    <scope>NUCLEOTIDE SEQUENCE</scope>
    <source>
        <strain evidence="3">308</strain>
    </source>
</reference>
<keyword evidence="1" id="KW-0732">Signal</keyword>
<dbReference type="AlphaFoldDB" id="A0A7S1BZ46"/>
<organism evidence="3">
    <name type="scientific">Corethron hystrix</name>
    <dbReference type="NCBI Taxonomy" id="216773"/>
    <lineage>
        <taxon>Eukaryota</taxon>
        <taxon>Sar</taxon>
        <taxon>Stramenopiles</taxon>
        <taxon>Ochrophyta</taxon>
        <taxon>Bacillariophyta</taxon>
        <taxon>Coscinodiscophyceae</taxon>
        <taxon>Corethrophycidae</taxon>
        <taxon>Corethrales</taxon>
        <taxon>Corethraceae</taxon>
        <taxon>Corethron</taxon>
    </lineage>
</organism>
<accession>A0A7S1BZ46</accession>
<sequence>MLFSLVSFFLCITCTNAFGPISRPAFNSHIRTGLNALDYSDPVVSEEFTKVQGLTFEDVETELGDLGIPCPPTMNDFDIRMMLVEVRMRSNGTMPGTEKKKREKKASYSNKFEEMLYTKPNIEKMYDEFRENGNNNDLNAMIDYINDKELAITRYGATYQNIFDQVDAAITAKVEVTSPKLDFSGFPSNMGEAALEMTFGALGAVKSINCQPNDDGLTLYGTVEFEEIDVAKVCMKQYDGMDMGLGTVIKMDPVQ</sequence>
<feature type="signal peptide" evidence="1">
    <location>
        <begin position="1"/>
        <end position="17"/>
    </location>
</feature>
<feature type="domain" description="RRM" evidence="2">
    <location>
        <begin position="185"/>
        <end position="243"/>
    </location>
</feature>
<dbReference type="InterPro" id="IPR000504">
    <property type="entry name" value="RRM_dom"/>
</dbReference>
<evidence type="ECO:0000259" key="2">
    <source>
        <dbReference type="Pfam" id="PF00076"/>
    </source>
</evidence>
<evidence type="ECO:0000256" key="1">
    <source>
        <dbReference type="SAM" id="SignalP"/>
    </source>
</evidence>
<dbReference type="Pfam" id="PF00076">
    <property type="entry name" value="RRM_1"/>
    <property type="match status" value="1"/>
</dbReference>
<dbReference type="GO" id="GO:0003723">
    <property type="term" value="F:RNA binding"/>
    <property type="evidence" value="ECO:0007669"/>
    <property type="project" value="InterPro"/>
</dbReference>
<protein>
    <recommendedName>
        <fullName evidence="2">RRM domain-containing protein</fullName>
    </recommendedName>
</protein>
<dbReference type="SUPFAM" id="SSF54928">
    <property type="entry name" value="RNA-binding domain, RBD"/>
    <property type="match status" value="1"/>
</dbReference>
<dbReference type="Gene3D" id="3.30.70.330">
    <property type="match status" value="1"/>
</dbReference>
<dbReference type="InterPro" id="IPR035979">
    <property type="entry name" value="RBD_domain_sf"/>
</dbReference>
<dbReference type="EMBL" id="HBFR01038170">
    <property type="protein sequence ID" value="CAD8900629.1"/>
    <property type="molecule type" value="Transcribed_RNA"/>
</dbReference>
<gene>
    <name evidence="3" type="ORF">CHYS00102_LOCUS27846</name>
</gene>